<reference evidence="2 3" key="1">
    <citation type="journal article" date="2014" name="BMC Genomics">
        <title>Comparison of environmental and isolate Sulfobacillus genomes reveals diverse carbon, sulfur, nitrogen, and hydrogen metabolisms.</title>
        <authorList>
            <person name="Justice N.B."/>
            <person name="Norman A."/>
            <person name="Brown C.T."/>
            <person name="Singh A."/>
            <person name="Thomas B.C."/>
            <person name="Banfield J.F."/>
        </authorList>
    </citation>
    <scope>NUCLEOTIDE SEQUENCE [LARGE SCALE GENOMIC DNA]</scope>
    <source>
        <strain evidence="2">AMDSBA1</strain>
    </source>
</reference>
<evidence type="ECO:0000256" key="1">
    <source>
        <dbReference type="SAM" id="SignalP"/>
    </source>
</evidence>
<dbReference type="EMBL" id="PXYT01000081">
    <property type="protein sequence ID" value="PSR24361.1"/>
    <property type="molecule type" value="Genomic_DNA"/>
</dbReference>
<dbReference type="AlphaFoldDB" id="A0A2T2WQ46"/>
<name>A0A2T2WQ46_9FIRM</name>
<protein>
    <submittedName>
        <fullName evidence="2">Uncharacterized protein</fullName>
    </submittedName>
</protein>
<feature type="chain" id="PRO_5015585146" evidence="1">
    <location>
        <begin position="25"/>
        <end position="252"/>
    </location>
</feature>
<accession>A0A2T2WQ46</accession>
<keyword evidence="1" id="KW-0732">Signal</keyword>
<comment type="caution">
    <text evidence="2">The sequence shown here is derived from an EMBL/GenBank/DDBJ whole genome shotgun (WGS) entry which is preliminary data.</text>
</comment>
<evidence type="ECO:0000313" key="3">
    <source>
        <dbReference type="Proteomes" id="UP000242699"/>
    </source>
</evidence>
<dbReference type="Proteomes" id="UP000242699">
    <property type="component" value="Unassembled WGS sequence"/>
</dbReference>
<proteinExistence type="predicted"/>
<evidence type="ECO:0000313" key="2">
    <source>
        <dbReference type="EMBL" id="PSR24361.1"/>
    </source>
</evidence>
<sequence length="252" mass="27581">MKRIFKIAIGSLTFALVPSLPALAAMHSGSNPKVIFQKAPITNPATLFYDAQHGISAVAHSPFHLSAAMINQRGKNVSRQFGVQTFSTTQIVKKVQLSNGIKQDYVTTGFAVANTGSDPSYNNTNWDSTGAVEAYGTIYWDNAISQGRNETLLSKVTGGWNNNDNLITLQNPTVNFGEEGVSLRSSGGTYNTSNQYIDGLRPFSWPFTYYAPSSWHAIETPPVFRIFGQYTSVTLVRGSSSWSLTLTDEYNN</sequence>
<organism evidence="2 3">
    <name type="scientific">Sulfobacillus benefaciens</name>
    <dbReference type="NCBI Taxonomy" id="453960"/>
    <lineage>
        <taxon>Bacteria</taxon>
        <taxon>Bacillati</taxon>
        <taxon>Bacillota</taxon>
        <taxon>Clostridia</taxon>
        <taxon>Eubacteriales</taxon>
        <taxon>Clostridiales Family XVII. Incertae Sedis</taxon>
        <taxon>Sulfobacillus</taxon>
    </lineage>
</organism>
<gene>
    <name evidence="2" type="ORF">C7B43_19225</name>
</gene>
<feature type="signal peptide" evidence="1">
    <location>
        <begin position="1"/>
        <end position="24"/>
    </location>
</feature>